<dbReference type="SUPFAM" id="SSF51735">
    <property type="entry name" value="NAD(P)-binding Rossmann-fold domains"/>
    <property type="match status" value="1"/>
</dbReference>
<keyword evidence="2" id="KW-0521">NADP</keyword>
<gene>
    <name evidence="4" type="ORF">BJX67DRAFT_385277</name>
</gene>
<dbReference type="RefSeq" id="XP_070881782.1">
    <property type="nucleotide sequence ID" value="XM_071033825.1"/>
</dbReference>
<keyword evidence="5" id="KW-1185">Reference proteome</keyword>
<accession>A0ABR4LE32</accession>
<dbReference type="PANTHER" id="PTHR42748:SF26">
    <property type="entry name" value="NMRA-LIKE DOMAIN-CONTAINING PROTEIN"/>
    <property type="match status" value="1"/>
</dbReference>
<evidence type="ECO:0000256" key="1">
    <source>
        <dbReference type="ARBA" id="ARBA00006328"/>
    </source>
</evidence>
<dbReference type="EMBL" id="JBFXLQ010000061">
    <property type="protein sequence ID" value="KAL2862803.1"/>
    <property type="molecule type" value="Genomic_DNA"/>
</dbReference>
<organism evidence="4 5">
    <name type="scientific">Aspergillus lucknowensis</name>
    <dbReference type="NCBI Taxonomy" id="176173"/>
    <lineage>
        <taxon>Eukaryota</taxon>
        <taxon>Fungi</taxon>
        <taxon>Dikarya</taxon>
        <taxon>Ascomycota</taxon>
        <taxon>Pezizomycotina</taxon>
        <taxon>Eurotiomycetes</taxon>
        <taxon>Eurotiomycetidae</taxon>
        <taxon>Eurotiales</taxon>
        <taxon>Aspergillaceae</taxon>
        <taxon>Aspergillus</taxon>
        <taxon>Aspergillus subgen. Nidulantes</taxon>
    </lineage>
</organism>
<evidence type="ECO:0000313" key="4">
    <source>
        <dbReference type="EMBL" id="KAL2862803.1"/>
    </source>
</evidence>
<name>A0ABR4LE32_9EURO</name>
<dbReference type="Proteomes" id="UP001610432">
    <property type="component" value="Unassembled WGS sequence"/>
</dbReference>
<dbReference type="Pfam" id="PF05368">
    <property type="entry name" value="NmrA"/>
    <property type="match status" value="1"/>
</dbReference>
<reference evidence="4 5" key="1">
    <citation type="submission" date="2024-07" db="EMBL/GenBank/DDBJ databases">
        <title>Section-level genome sequencing and comparative genomics of Aspergillus sections Usti and Cavernicolus.</title>
        <authorList>
            <consortium name="Lawrence Berkeley National Laboratory"/>
            <person name="Nybo J.L."/>
            <person name="Vesth T.C."/>
            <person name="Theobald S."/>
            <person name="Frisvad J.C."/>
            <person name="Larsen T.O."/>
            <person name="Kjaerboelling I."/>
            <person name="Rothschild-Mancinelli K."/>
            <person name="Lyhne E.K."/>
            <person name="Kogle M.E."/>
            <person name="Barry K."/>
            <person name="Clum A."/>
            <person name="Na H."/>
            <person name="Ledsgaard L."/>
            <person name="Lin J."/>
            <person name="Lipzen A."/>
            <person name="Kuo A."/>
            <person name="Riley R."/>
            <person name="Mondo S."/>
            <person name="Labutti K."/>
            <person name="Haridas S."/>
            <person name="Pangalinan J."/>
            <person name="Salamov A.A."/>
            <person name="Simmons B.A."/>
            <person name="Magnuson J.K."/>
            <person name="Chen J."/>
            <person name="Drula E."/>
            <person name="Henrissat B."/>
            <person name="Wiebenga A."/>
            <person name="Lubbers R.J."/>
            <person name="Gomes A.C."/>
            <person name="Macurrencykelacurrency M.R."/>
            <person name="Stajich J."/>
            <person name="Grigoriev I.V."/>
            <person name="Mortensen U.H."/>
            <person name="De Vries R.P."/>
            <person name="Baker S.E."/>
            <person name="Andersen M.R."/>
        </authorList>
    </citation>
    <scope>NUCLEOTIDE SEQUENCE [LARGE SCALE GENOMIC DNA]</scope>
    <source>
        <strain evidence="4 5">CBS 449.75</strain>
    </source>
</reference>
<proteinExistence type="inferred from homology"/>
<comment type="similarity">
    <text evidence="1">Belongs to the NmrA-type oxidoreductase family.</text>
</comment>
<dbReference type="PANTHER" id="PTHR42748">
    <property type="entry name" value="NITROGEN METABOLITE REPRESSION PROTEIN NMRA FAMILY MEMBER"/>
    <property type="match status" value="1"/>
</dbReference>
<dbReference type="Gene3D" id="3.90.25.10">
    <property type="entry name" value="UDP-galactose 4-epimerase, domain 1"/>
    <property type="match status" value="1"/>
</dbReference>
<dbReference type="InterPro" id="IPR036291">
    <property type="entry name" value="NAD(P)-bd_dom_sf"/>
</dbReference>
<sequence>MPNLIVVVGVTGIQGSSVARTFLQLPGWRVRGISRNPSSPSAQALIAKGVEVVQGDLDGQASLLAAFAGATVIFCNADWVSHFSHALSNPDVLKGRSPNEYGFDREVEQGINAAEAAASPAVLKTLQRFVYSSLSDARRGSGGKYPNIWHNNCKIETIRVIRERFPALAERLSTVQLGHYATNWKNSPALTPQRQADGTYVIKHTFAPDFPMPFLVAHRDTGAFVKALVDLPAGKHLIGVSQLMTWTEWIHAWGETHGARAVYKQVSEEEYFDGFPEPLKNELRDTFRYVQEFGYTGGDPEVKTAEELGITVPVTSMEEYIRNEDWSSVLSV</sequence>
<dbReference type="InterPro" id="IPR051164">
    <property type="entry name" value="NmrA-like_oxidored"/>
</dbReference>
<dbReference type="GeneID" id="98148897"/>
<dbReference type="Gene3D" id="3.40.50.720">
    <property type="entry name" value="NAD(P)-binding Rossmann-like Domain"/>
    <property type="match status" value="1"/>
</dbReference>
<evidence type="ECO:0000313" key="5">
    <source>
        <dbReference type="Proteomes" id="UP001610432"/>
    </source>
</evidence>
<dbReference type="InterPro" id="IPR008030">
    <property type="entry name" value="NmrA-like"/>
</dbReference>
<feature type="domain" description="NmrA-like" evidence="3">
    <location>
        <begin position="3"/>
        <end position="321"/>
    </location>
</feature>
<evidence type="ECO:0000256" key="2">
    <source>
        <dbReference type="ARBA" id="ARBA00022857"/>
    </source>
</evidence>
<evidence type="ECO:0000259" key="3">
    <source>
        <dbReference type="Pfam" id="PF05368"/>
    </source>
</evidence>
<protein>
    <submittedName>
        <fullName evidence="4">NAD(P)-binding protein</fullName>
    </submittedName>
</protein>
<comment type="caution">
    <text evidence="4">The sequence shown here is derived from an EMBL/GenBank/DDBJ whole genome shotgun (WGS) entry which is preliminary data.</text>
</comment>